<dbReference type="PANTHER" id="PTHR43537">
    <property type="entry name" value="TRANSCRIPTIONAL REGULATOR, GNTR FAMILY"/>
    <property type="match status" value="1"/>
</dbReference>
<evidence type="ECO:0000256" key="2">
    <source>
        <dbReference type="ARBA" id="ARBA00023125"/>
    </source>
</evidence>
<comment type="caution">
    <text evidence="5">The sequence shown here is derived from an EMBL/GenBank/DDBJ whole genome shotgun (WGS) entry which is preliminary data.</text>
</comment>
<evidence type="ECO:0000256" key="3">
    <source>
        <dbReference type="ARBA" id="ARBA00023163"/>
    </source>
</evidence>
<dbReference type="CDD" id="cd07377">
    <property type="entry name" value="WHTH_GntR"/>
    <property type="match status" value="1"/>
</dbReference>
<evidence type="ECO:0000313" key="6">
    <source>
        <dbReference type="Proteomes" id="UP001230156"/>
    </source>
</evidence>
<keyword evidence="3" id="KW-0804">Transcription</keyword>
<dbReference type="Pfam" id="PF00392">
    <property type="entry name" value="GntR"/>
    <property type="match status" value="1"/>
</dbReference>
<sequence>MPFQVVESQRLYQQVAEQLGGLIDRGEFREGDRLPPERELSKKLGVSRPVVREAMIALEIAGLVEVRGGAGAFVKNARLGADRALAALPDQGPSPFDLIAARKLLEGEIAFMAAGAIQPDDLKRLEQSIEDMRTDIDAGRDSRPADRVFHVRLAEATRNAVLAHVVDGMWTHMLTPIFDTLGKHANLSGNDRMTVDDHAEIVAALARHDGEAARHAMRAHLEHVEKILLQGDLT</sequence>
<keyword evidence="1" id="KW-0805">Transcription regulation</keyword>
<dbReference type="SMART" id="SM00895">
    <property type="entry name" value="FCD"/>
    <property type="match status" value="1"/>
</dbReference>
<dbReference type="InterPro" id="IPR000524">
    <property type="entry name" value="Tscrpt_reg_HTH_GntR"/>
</dbReference>
<evidence type="ECO:0000259" key="4">
    <source>
        <dbReference type="PROSITE" id="PS50949"/>
    </source>
</evidence>
<name>A0ABU0YPN3_9PROT</name>
<dbReference type="InterPro" id="IPR036390">
    <property type="entry name" value="WH_DNA-bd_sf"/>
</dbReference>
<dbReference type="RefSeq" id="WP_379956067.1">
    <property type="nucleotide sequence ID" value="NZ_JAUYVI010000004.1"/>
</dbReference>
<gene>
    <name evidence="5" type="ORF">Q8A70_12985</name>
</gene>
<keyword evidence="2" id="KW-0238">DNA-binding</keyword>
<proteinExistence type="predicted"/>
<dbReference type="SUPFAM" id="SSF48008">
    <property type="entry name" value="GntR ligand-binding domain-like"/>
    <property type="match status" value="1"/>
</dbReference>
<evidence type="ECO:0000256" key="1">
    <source>
        <dbReference type="ARBA" id="ARBA00023015"/>
    </source>
</evidence>
<dbReference type="InterPro" id="IPR036388">
    <property type="entry name" value="WH-like_DNA-bd_sf"/>
</dbReference>
<dbReference type="Gene3D" id="1.20.120.530">
    <property type="entry name" value="GntR ligand-binding domain-like"/>
    <property type="match status" value="1"/>
</dbReference>
<accession>A0ABU0YPN3</accession>
<feature type="domain" description="HTH gntR-type" evidence="4">
    <location>
        <begin position="9"/>
        <end position="77"/>
    </location>
</feature>
<dbReference type="Pfam" id="PF07729">
    <property type="entry name" value="FCD"/>
    <property type="match status" value="1"/>
</dbReference>
<evidence type="ECO:0000313" key="5">
    <source>
        <dbReference type="EMBL" id="MDQ7248593.1"/>
    </source>
</evidence>
<dbReference type="Proteomes" id="UP001230156">
    <property type="component" value="Unassembled WGS sequence"/>
</dbReference>
<dbReference type="InterPro" id="IPR008920">
    <property type="entry name" value="TF_FadR/GntR_C"/>
</dbReference>
<protein>
    <submittedName>
        <fullName evidence="5">FadR/GntR family transcriptional regulator</fullName>
    </submittedName>
</protein>
<dbReference type="SUPFAM" id="SSF46785">
    <property type="entry name" value="Winged helix' DNA-binding domain"/>
    <property type="match status" value="1"/>
</dbReference>
<reference evidence="6" key="1">
    <citation type="submission" date="2023-08" db="EMBL/GenBank/DDBJ databases">
        <title>Rhodospirillaceae gen. nov., a novel taxon isolated from the Yangtze River Yuezi River estuary sludge.</title>
        <authorList>
            <person name="Ruan L."/>
        </authorList>
    </citation>
    <scope>NUCLEOTIDE SEQUENCE [LARGE SCALE GENOMIC DNA]</scope>
    <source>
        <strain evidence="6">R-7</strain>
    </source>
</reference>
<dbReference type="PROSITE" id="PS50949">
    <property type="entry name" value="HTH_GNTR"/>
    <property type="match status" value="1"/>
</dbReference>
<dbReference type="EMBL" id="JAUYVI010000004">
    <property type="protein sequence ID" value="MDQ7248593.1"/>
    <property type="molecule type" value="Genomic_DNA"/>
</dbReference>
<dbReference type="Gene3D" id="1.10.10.10">
    <property type="entry name" value="Winged helix-like DNA-binding domain superfamily/Winged helix DNA-binding domain"/>
    <property type="match status" value="1"/>
</dbReference>
<dbReference type="InterPro" id="IPR011711">
    <property type="entry name" value="GntR_C"/>
</dbReference>
<dbReference type="SMART" id="SM00345">
    <property type="entry name" value="HTH_GNTR"/>
    <property type="match status" value="1"/>
</dbReference>
<organism evidence="5 6">
    <name type="scientific">Dongia sedimenti</name>
    <dbReference type="NCBI Taxonomy" id="3064282"/>
    <lineage>
        <taxon>Bacteria</taxon>
        <taxon>Pseudomonadati</taxon>
        <taxon>Pseudomonadota</taxon>
        <taxon>Alphaproteobacteria</taxon>
        <taxon>Rhodospirillales</taxon>
        <taxon>Dongiaceae</taxon>
        <taxon>Dongia</taxon>
    </lineage>
</organism>
<dbReference type="PRINTS" id="PR00035">
    <property type="entry name" value="HTHGNTR"/>
</dbReference>
<dbReference type="PANTHER" id="PTHR43537:SF5">
    <property type="entry name" value="UXU OPERON TRANSCRIPTIONAL REGULATOR"/>
    <property type="match status" value="1"/>
</dbReference>
<keyword evidence="6" id="KW-1185">Reference proteome</keyword>